<dbReference type="OrthoDB" id="9949360at2"/>
<accession>A0A1T4UL38</accession>
<evidence type="ECO:0000313" key="2">
    <source>
        <dbReference type="Proteomes" id="UP000190162"/>
    </source>
</evidence>
<dbReference type="EMBL" id="FUXU01000020">
    <property type="protein sequence ID" value="SKA53394.1"/>
    <property type="molecule type" value="Genomic_DNA"/>
</dbReference>
<dbReference type="RefSeq" id="WP_078752339.1">
    <property type="nucleotide sequence ID" value="NZ_FUXU01000020.1"/>
</dbReference>
<sequence length="61" mass="7072">MDELISNKKHEALDEREELCDEIDALMDLMHVEGELSEGAKIMMRRTLVKLANALDVRHQH</sequence>
<protein>
    <submittedName>
        <fullName evidence="1">Uncharacterized protein</fullName>
    </submittedName>
</protein>
<name>A0A1T4UL38_9GAMM</name>
<reference evidence="2" key="1">
    <citation type="submission" date="2017-02" db="EMBL/GenBank/DDBJ databases">
        <authorList>
            <person name="Varghese N."/>
            <person name="Submissions S."/>
        </authorList>
    </citation>
    <scope>NUCLEOTIDE SEQUENCE [LARGE SCALE GENOMIC DNA]</scope>
    <source>
        <strain evidence="2">DSM 22720</strain>
    </source>
</reference>
<proteinExistence type="predicted"/>
<evidence type="ECO:0000313" key="1">
    <source>
        <dbReference type="EMBL" id="SKA53394.1"/>
    </source>
</evidence>
<keyword evidence="2" id="KW-1185">Reference proteome</keyword>
<organism evidence="1 2">
    <name type="scientific">Enterovibrio nigricans DSM 22720</name>
    <dbReference type="NCBI Taxonomy" id="1121868"/>
    <lineage>
        <taxon>Bacteria</taxon>
        <taxon>Pseudomonadati</taxon>
        <taxon>Pseudomonadota</taxon>
        <taxon>Gammaproteobacteria</taxon>
        <taxon>Vibrionales</taxon>
        <taxon>Vibrionaceae</taxon>
        <taxon>Enterovibrio</taxon>
    </lineage>
</organism>
<dbReference type="Proteomes" id="UP000190162">
    <property type="component" value="Unassembled WGS sequence"/>
</dbReference>
<dbReference type="AlphaFoldDB" id="A0A1T4UL38"/>
<gene>
    <name evidence="1" type="ORF">SAMN02745132_01958</name>
</gene>